<evidence type="ECO:0000313" key="8">
    <source>
        <dbReference type="Proteomes" id="UP001159428"/>
    </source>
</evidence>
<sequence>MYNLCFLNDEESANATKRGGISFGLMILRVTKRNPIDFNGYGCWCGIGGKGKPKDDLDRVPPFPIDPIHSNHSFLQFSYGIGVQENNKLVGSLKRTRAILDVVGKACDLPNFHAKIDSASAKNMGDKCCLSPDQCYDKLKLSKDFPFSKEVYVLPYSTKRNLPLRCRKFKNDLPSTKK</sequence>
<dbReference type="InterPro" id="IPR016090">
    <property type="entry name" value="PLA2-like_dom"/>
</dbReference>
<keyword evidence="8" id="KW-1185">Reference proteome</keyword>
<protein>
    <recommendedName>
        <fullName evidence="6">Phospholipase A2-like central domain-containing protein</fullName>
    </recommendedName>
</protein>
<dbReference type="AlphaFoldDB" id="A0AAU9XE04"/>
<keyword evidence="4" id="KW-0479">Metal-binding</keyword>
<organism evidence="7 8">
    <name type="scientific">Pocillopora meandrina</name>
    <dbReference type="NCBI Taxonomy" id="46732"/>
    <lineage>
        <taxon>Eukaryota</taxon>
        <taxon>Metazoa</taxon>
        <taxon>Cnidaria</taxon>
        <taxon>Anthozoa</taxon>
        <taxon>Hexacorallia</taxon>
        <taxon>Scleractinia</taxon>
        <taxon>Astrocoeniina</taxon>
        <taxon>Pocilloporidae</taxon>
        <taxon>Pocillopora</taxon>
    </lineage>
</organism>
<proteinExistence type="inferred from homology"/>
<dbReference type="InterPro" id="IPR001211">
    <property type="entry name" value="PLA2"/>
</dbReference>
<dbReference type="InterPro" id="IPR036444">
    <property type="entry name" value="PLipase_A2_dom_sf"/>
</dbReference>
<keyword evidence="3" id="KW-1015">Disulfide bond</keyword>
<comment type="caution">
    <text evidence="7">The sequence shown here is derived from an EMBL/GenBank/DDBJ whole genome shotgun (WGS) entry which is preliminary data.</text>
</comment>
<evidence type="ECO:0000256" key="1">
    <source>
        <dbReference type="ARBA" id="ARBA00004613"/>
    </source>
</evidence>
<reference evidence="7 8" key="1">
    <citation type="submission" date="2022-05" db="EMBL/GenBank/DDBJ databases">
        <authorList>
            <consortium name="Genoscope - CEA"/>
            <person name="William W."/>
        </authorList>
    </citation>
    <scope>NUCLEOTIDE SEQUENCE [LARGE SCALE GENOMIC DNA]</scope>
</reference>
<feature type="binding site" evidence="4">
    <location>
        <position position="46"/>
    </location>
    <ligand>
        <name>Ca(2+)</name>
        <dbReference type="ChEBI" id="CHEBI:29108"/>
    </ligand>
</feature>
<evidence type="ECO:0000256" key="3">
    <source>
        <dbReference type="ARBA" id="ARBA00023157"/>
    </source>
</evidence>
<keyword evidence="4" id="KW-0106">Calcium</keyword>
<feature type="domain" description="Phospholipase A2-like central" evidence="6">
    <location>
        <begin position="19"/>
        <end position="129"/>
    </location>
</feature>
<evidence type="ECO:0000313" key="7">
    <source>
        <dbReference type="EMBL" id="CAH3144715.1"/>
    </source>
</evidence>
<evidence type="ECO:0000259" key="6">
    <source>
        <dbReference type="SMART" id="SM00085"/>
    </source>
</evidence>
<dbReference type="Gene3D" id="1.20.90.10">
    <property type="entry name" value="Phospholipase A2 domain"/>
    <property type="match status" value="1"/>
</dbReference>
<dbReference type="GO" id="GO:0050482">
    <property type="term" value="P:arachidonate secretion"/>
    <property type="evidence" value="ECO:0007669"/>
    <property type="project" value="InterPro"/>
</dbReference>
<dbReference type="GO" id="GO:0016042">
    <property type="term" value="P:lipid catabolic process"/>
    <property type="evidence" value="ECO:0007669"/>
    <property type="project" value="InterPro"/>
</dbReference>
<name>A0AAU9XE04_9CNID</name>
<evidence type="ECO:0000256" key="5">
    <source>
        <dbReference type="RuleBase" id="RU003654"/>
    </source>
</evidence>
<dbReference type="GO" id="GO:0006644">
    <property type="term" value="P:phospholipid metabolic process"/>
    <property type="evidence" value="ECO:0007669"/>
    <property type="project" value="InterPro"/>
</dbReference>
<dbReference type="SUPFAM" id="SSF48619">
    <property type="entry name" value="Phospholipase A2, PLA2"/>
    <property type="match status" value="1"/>
</dbReference>
<accession>A0AAU9XE04</accession>
<evidence type="ECO:0000256" key="4">
    <source>
        <dbReference type="PIRSR" id="PIRSR601211-2"/>
    </source>
</evidence>
<dbReference type="SMART" id="SM00085">
    <property type="entry name" value="PA2c"/>
    <property type="match status" value="1"/>
</dbReference>
<dbReference type="GO" id="GO:0005509">
    <property type="term" value="F:calcium ion binding"/>
    <property type="evidence" value="ECO:0007669"/>
    <property type="project" value="InterPro"/>
</dbReference>
<dbReference type="GO" id="GO:0047498">
    <property type="term" value="F:calcium-dependent phospholipase A2 activity"/>
    <property type="evidence" value="ECO:0007669"/>
    <property type="project" value="TreeGrafter"/>
</dbReference>
<dbReference type="PANTHER" id="PTHR11716">
    <property type="entry name" value="PHOSPHOLIPASE A2 FAMILY MEMBER"/>
    <property type="match status" value="1"/>
</dbReference>
<gene>
    <name evidence="7" type="ORF">PMEA_00021215</name>
</gene>
<comment type="cofactor">
    <cofactor evidence="4">
        <name>Ca(2+)</name>
        <dbReference type="ChEBI" id="CHEBI:29108"/>
    </cofactor>
    <text evidence="4">Binds 1 Ca(2+) ion per subunit.</text>
</comment>
<dbReference type="PANTHER" id="PTHR11716:SF100">
    <property type="entry name" value="PHOSPHOLIPASE A2"/>
    <property type="match status" value="1"/>
</dbReference>
<dbReference type="GO" id="GO:0005543">
    <property type="term" value="F:phospholipid binding"/>
    <property type="evidence" value="ECO:0007669"/>
    <property type="project" value="TreeGrafter"/>
</dbReference>
<dbReference type="Pfam" id="PF00068">
    <property type="entry name" value="Phospholip_A2_1"/>
    <property type="match status" value="1"/>
</dbReference>
<evidence type="ECO:0000256" key="2">
    <source>
        <dbReference type="ARBA" id="ARBA00022525"/>
    </source>
</evidence>
<dbReference type="GO" id="GO:0005576">
    <property type="term" value="C:extracellular region"/>
    <property type="evidence" value="ECO:0007669"/>
    <property type="project" value="UniProtKB-SubCell"/>
</dbReference>
<keyword evidence="2" id="KW-0964">Secreted</keyword>
<dbReference type="EMBL" id="CALNXJ010000039">
    <property type="protein sequence ID" value="CAH3144715.1"/>
    <property type="molecule type" value="Genomic_DNA"/>
</dbReference>
<comment type="similarity">
    <text evidence="5">Belongs to the phospholipase A2 family.</text>
</comment>
<feature type="binding site" evidence="4">
    <location>
        <position position="48"/>
    </location>
    <ligand>
        <name>Ca(2+)</name>
        <dbReference type="ChEBI" id="CHEBI:29108"/>
    </ligand>
</feature>
<dbReference type="Proteomes" id="UP001159428">
    <property type="component" value="Unassembled WGS sequence"/>
</dbReference>
<comment type="subcellular location">
    <subcellularLocation>
        <location evidence="1">Secreted</location>
    </subcellularLocation>
</comment>